<protein>
    <submittedName>
        <fullName evidence="3">DUF502 domain-containing protein</fullName>
    </submittedName>
</protein>
<feature type="compositionally biased region" description="Basic residues" evidence="1">
    <location>
        <begin position="240"/>
        <end position="251"/>
    </location>
</feature>
<keyword evidence="2" id="KW-0472">Membrane</keyword>
<dbReference type="PANTHER" id="PTHR31876">
    <property type="entry name" value="COV-LIKE PROTEIN 1"/>
    <property type="match status" value="1"/>
</dbReference>
<feature type="transmembrane region" description="Helical" evidence="2">
    <location>
        <begin position="61"/>
        <end position="91"/>
    </location>
</feature>
<dbReference type="Pfam" id="PF04367">
    <property type="entry name" value="DUF502"/>
    <property type="match status" value="1"/>
</dbReference>
<name>A0ABU5AJ41_9HYPH</name>
<dbReference type="RefSeq" id="WP_127392441.1">
    <property type="nucleotide sequence ID" value="NZ_JARAKC010000004.1"/>
</dbReference>
<sequence length="251" mass="27723">MSDAPKTSGMTRLRNYFLTGFIVCAPLAITAYIAWSFIGWVDSWVKPYIPLRYSPDTYLPFPVPGFGLIVALVLITLIGFMTANIVGRAIVNFGERLLGRMPLVRGIYRSLKQIFETVLSNKGDMFRQVGLVEYPRKGVWSLVFIASEKETEINQKLNHEGDPLIAVFMPCTPNPTTGFLMYVRKSEIVLLDMTIEDGAKLIVSAGLVAPEVKTKLVTLNGEQIEGSLANPALGAAQPARNKRTASSRPNR</sequence>
<dbReference type="EMBL" id="JAVIIP010000003">
    <property type="protein sequence ID" value="MDX8537309.1"/>
    <property type="molecule type" value="Genomic_DNA"/>
</dbReference>
<evidence type="ECO:0000313" key="3">
    <source>
        <dbReference type="EMBL" id="MDX8537309.1"/>
    </source>
</evidence>
<evidence type="ECO:0000313" key="4">
    <source>
        <dbReference type="Proteomes" id="UP001276564"/>
    </source>
</evidence>
<evidence type="ECO:0000256" key="1">
    <source>
        <dbReference type="SAM" id="MobiDB-lite"/>
    </source>
</evidence>
<dbReference type="Proteomes" id="UP001276564">
    <property type="component" value="Unassembled WGS sequence"/>
</dbReference>
<reference evidence="3 4" key="1">
    <citation type="submission" date="2023-08" db="EMBL/GenBank/DDBJ databases">
        <title>Implementing the SeqCode for naming new Mesorhizobium species isolated from Vachellia karroo root nodules.</title>
        <authorList>
            <person name="Van Lill M."/>
        </authorList>
    </citation>
    <scope>NUCLEOTIDE SEQUENCE [LARGE SCALE GENOMIC DNA]</scope>
    <source>
        <strain evidence="3 4">VK4B</strain>
    </source>
</reference>
<organism evidence="3 4">
    <name type="scientific">Mesorhizobium abyssinicae</name>
    <dbReference type="NCBI Taxonomy" id="1209958"/>
    <lineage>
        <taxon>Bacteria</taxon>
        <taxon>Pseudomonadati</taxon>
        <taxon>Pseudomonadota</taxon>
        <taxon>Alphaproteobacteria</taxon>
        <taxon>Hyphomicrobiales</taxon>
        <taxon>Phyllobacteriaceae</taxon>
        <taxon>Mesorhizobium</taxon>
    </lineage>
</organism>
<accession>A0ABU5AJ41</accession>
<dbReference type="PANTHER" id="PTHR31876:SF26">
    <property type="entry name" value="PROTEIN LIKE COV 2"/>
    <property type="match status" value="1"/>
</dbReference>
<keyword evidence="2" id="KW-1133">Transmembrane helix</keyword>
<dbReference type="InterPro" id="IPR007462">
    <property type="entry name" value="COV1-like"/>
</dbReference>
<keyword evidence="4" id="KW-1185">Reference proteome</keyword>
<gene>
    <name evidence="3" type="ORF">RFM23_06695</name>
</gene>
<feature type="transmembrane region" description="Helical" evidence="2">
    <location>
        <begin position="16"/>
        <end position="41"/>
    </location>
</feature>
<keyword evidence="2" id="KW-0812">Transmembrane</keyword>
<comment type="caution">
    <text evidence="3">The sequence shown here is derived from an EMBL/GenBank/DDBJ whole genome shotgun (WGS) entry which is preliminary data.</text>
</comment>
<evidence type="ECO:0000256" key="2">
    <source>
        <dbReference type="SAM" id="Phobius"/>
    </source>
</evidence>
<proteinExistence type="predicted"/>
<feature type="region of interest" description="Disordered" evidence="1">
    <location>
        <begin position="230"/>
        <end position="251"/>
    </location>
</feature>